<evidence type="ECO:0000256" key="3">
    <source>
        <dbReference type="ARBA" id="ARBA00012098"/>
    </source>
</evidence>
<comment type="pathway">
    <text evidence="5">Carbohydrate biosynthesis; dTDP-L-rhamnose biosynthesis.</text>
</comment>
<accession>A0ABS9KDU3</accession>
<dbReference type="Pfam" id="PF00908">
    <property type="entry name" value="dTDP_sugar_isom"/>
    <property type="match status" value="1"/>
</dbReference>
<dbReference type="EC" id="5.1.3.13" evidence="3 5"/>
<comment type="subunit">
    <text evidence="5">Homodimer.</text>
</comment>
<dbReference type="InterPro" id="IPR014710">
    <property type="entry name" value="RmlC-like_jellyroll"/>
</dbReference>
<dbReference type="InterPro" id="IPR011051">
    <property type="entry name" value="RmlC_Cupin_sf"/>
</dbReference>
<comment type="function">
    <text evidence="2 5">Catalyzes the epimerization of the C3' and C5'positions of dTDP-6-deoxy-D-xylo-4-hexulose, forming dTDP-6-deoxy-L-lyxo-4-hexulose.</text>
</comment>
<dbReference type="GO" id="GO:0008830">
    <property type="term" value="F:dTDP-4-dehydrorhamnose 3,5-epimerase activity"/>
    <property type="evidence" value="ECO:0007669"/>
    <property type="project" value="UniProtKB-EC"/>
</dbReference>
<dbReference type="NCBIfam" id="TIGR01221">
    <property type="entry name" value="rmlC"/>
    <property type="match status" value="1"/>
</dbReference>
<comment type="caution">
    <text evidence="6">The sequence shown here is derived from an EMBL/GenBank/DDBJ whole genome shotgun (WGS) entry which is preliminary data.</text>
</comment>
<keyword evidence="7" id="KW-1185">Reference proteome</keyword>
<dbReference type="EMBL" id="JAKLWS010000011">
    <property type="protein sequence ID" value="MCG2589034.1"/>
    <property type="molecule type" value="Genomic_DNA"/>
</dbReference>
<evidence type="ECO:0000256" key="5">
    <source>
        <dbReference type="RuleBase" id="RU364069"/>
    </source>
</evidence>
<evidence type="ECO:0000313" key="6">
    <source>
        <dbReference type="EMBL" id="MCG2589034.1"/>
    </source>
</evidence>
<comment type="catalytic activity">
    <reaction evidence="1 5">
        <text>dTDP-4-dehydro-6-deoxy-alpha-D-glucose = dTDP-4-dehydro-beta-L-rhamnose</text>
        <dbReference type="Rhea" id="RHEA:16969"/>
        <dbReference type="ChEBI" id="CHEBI:57649"/>
        <dbReference type="ChEBI" id="CHEBI:62830"/>
        <dbReference type="EC" id="5.1.3.13"/>
    </reaction>
</comment>
<dbReference type="InterPro" id="IPR000888">
    <property type="entry name" value="RmlC-like"/>
</dbReference>
<evidence type="ECO:0000256" key="4">
    <source>
        <dbReference type="ARBA" id="ARBA00019595"/>
    </source>
</evidence>
<dbReference type="PANTHER" id="PTHR21047:SF2">
    <property type="entry name" value="THYMIDINE DIPHOSPHO-4-KETO-RHAMNOSE 3,5-EPIMERASE"/>
    <property type="match status" value="1"/>
</dbReference>
<evidence type="ECO:0000256" key="1">
    <source>
        <dbReference type="ARBA" id="ARBA00001298"/>
    </source>
</evidence>
<evidence type="ECO:0000313" key="7">
    <source>
        <dbReference type="Proteomes" id="UP001165366"/>
    </source>
</evidence>
<dbReference type="Proteomes" id="UP001165366">
    <property type="component" value="Unassembled WGS sequence"/>
</dbReference>
<dbReference type="PANTHER" id="PTHR21047">
    <property type="entry name" value="DTDP-6-DEOXY-D-GLUCOSE-3,5 EPIMERASE"/>
    <property type="match status" value="1"/>
</dbReference>
<protein>
    <recommendedName>
        <fullName evidence="4 5">dTDP-4-dehydrorhamnose 3,5-epimerase</fullName>
        <ecNumber evidence="3 5">5.1.3.13</ecNumber>
    </recommendedName>
    <alternativeName>
        <fullName evidence="5">Thymidine diphospho-4-keto-rhamnose 3,5-epimerase</fullName>
    </alternativeName>
</protein>
<evidence type="ECO:0000256" key="2">
    <source>
        <dbReference type="ARBA" id="ARBA00001997"/>
    </source>
</evidence>
<comment type="similarity">
    <text evidence="5">Belongs to the dTDP-4-dehydrorhamnose 3,5-epimerase family.</text>
</comment>
<proteinExistence type="inferred from homology"/>
<name>A0ABS9KDU3_9BACT</name>
<organism evidence="6 7">
    <name type="scientific">Rhodohalobacter sulfatireducens</name>
    <dbReference type="NCBI Taxonomy" id="2911366"/>
    <lineage>
        <taxon>Bacteria</taxon>
        <taxon>Pseudomonadati</taxon>
        <taxon>Balneolota</taxon>
        <taxon>Balneolia</taxon>
        <taxon>Balneolales</taxon>
        <taxon>Balneolaceae</taxon>
        <taxon>Rhodohalobacter</taxon>
    </lineage>
</organism>
<gene>
    <name evidence="6" type="primary">rfbC</name>
    <name evidence="6" type="ORF">L6773_10675</name>
</gene>
<dbReference type="SUPFAM" id="SSF51182">
    <property type="entry name" value="RmlC-like cupins"/>
    <property type="match status" value="1"/>
</dbReference>
<reference evidence="6" key="1">
    <citation type="submission" date="2022-01" db="EMBL/GenBank/DDBJ databases">
        <authorList>
            <person name="Wang Y."/>
        </authorList>
    </citation>
    <scope>NUCLEOTIDE SEQUENCE</scope>
    <source>
        <strain evidence="6">WB101</strain>
    </source>
</reference>
<keyword evidence="5 6" id="KW-0413">Isomerase</keyword>
<dbReference type="Gene3D" id="2.60.120.10">
    <property type="entry name" value="Jelly Rolls"/>
    <property type="match status" value="1"/>
</dbReference>
<sequence>MSMKFEKTSLDEVWLIKPKIFEDDRGHFLESFRKEIFKEKGVEYEFLQDNISTSTRGTIRGLHYQISPFSQAKLVMAVYGEILDVAVDIRKGSATFGQYFSSILNDTNRHMMLVPSGFAHGFSVLSEKATVAYKCDQYYNKESERGVRWNDPALGIDWKTESAILSEKDKNQPLLKNIQEKDLFKLT</sequence>
<reference evidence="6" key="2">
    <citation type="submission" date="2024-05" db="EMBL/GenBank/DDBJ databases">
        <title>Rhodohalobacter halophilus gen. nov., sp. nov., a moderately halophilic member of the family Balneolaceae.</title>
        <authorList>
            <person name="Xia J."/>
        </authorList>
    </citation>
    <scope>NUCLEOTIDE SEQUENCE</scope>
    <source>
        <strain evidence="6">WB101</strain>
    </source>
</reference>
<dbReference type="CDD" id="cd00438">
    <property type="entry name" value="cupin_RmlC"/>
    <property type="match status" value="1"/>
</dbReference>